<dbReference type="Proteomes" id="UP000185924">
    <property type="component" value="Unassembled WGS sequence"/>
</dbReference>
<dbReference type="PANTHER" id="PTHR13538:SF4">
    <property type="entry name" value="N-ALPHA-ACETYLTRANSFERASE 80"/>
    <property type="match status" value="1"/>
</dbReference>
<dbReference type="EMBL" id="FTNM01000006">
    <property type="protein sequence ID" value="SIR42773.1"/>
    <property type="molecule type" value="Genomic_DNA"/>
</dbReference>
<dbReference type="GO" id="GO:1905502">
    <property type="term" value="F:acetyl-CoA binding"/>
    <property type="evidence" value="ECO:0007669"/>
    <property type="project" value="TreeGrafter"/>
</dbReference>
<dbReference type="Pfam" id="PF13508">
    <property type="entry name" value="Acetyltransf_7"/>
    <property type="match status" value="1"/>
</dbReference>
<dbReference type="InterPro" id="IPR016181">
    <property type="entry name" value="Acyl_CoA_acyltransferase"/>
</dbReference>
<dbReference type="PANTHER" id="PTHR13538">
    <property type="entry name" value="N-ACETYLTRANSFERASE 6"/>
    <property type="match status" value="1"/>
</dbReference>
<reference evidence="3" key="1">
    <citation type="submission" date="2017-01" db="EMBL/GenBank/DDBJ databases">
        <authorList>
            <person name="Varghese N."/>
            <person name="Submissions S."/>
        </authorList>
    </citation>
    <scope>NUCLEOTIDE SEQUENCE [LARGE SCALE GENOMIC DNA]</scope>
    <source>
        <strain evidence="3">DM9</strain>
    </source>
</reference>
<dbReference type="Gene3D" id="3.40.630.30">
    <property type="match status" value="1"/>
</dbReference>
<dbReference type="InterPro" id="IPR000182">
    <property type="entry name" value="GNAT_dom"/>
</dbReference>
<dbReference type="GO" id="GO:0005737">
    <property type="term" value="C:cytoplasm"/>
    <property type="evidence" value="ECO:0007669"/>
    <property type="project" value="TreeGrafter"/>
</dbReference>
<keyword evidence="2" id="KW-0808">Transferase</keyword>
<gene>
    <name evidence="2" type="ORF">SAMN05421545_3593</name>
</gene>
<organism evidence="2 3">
    <name type="scientific">Pontibacter lucknowensis</name>
    <dbReference type="NCBI Taxonomy" id="1077936"/>
    <lineage>
        <taxon>Bacteria</taxon>
        <taxon>Pseudomonadati</taxon>
        <taxon>Bacteroidota</taxon>
        <taxon>Cytophagia</taxon>
        <taxon>Cytophagales</taxon>
        <taxon>Hymenobacteraceae</taxon>
        <taxon>Pontibacter</taxon>
    </lineage>
</organism>
<dbReference type="STRING" id="1077936.SAMN05421545_3593"/>
<dbReference type="GO" id="GO:0008080">
    <property type="term" value="F:N-acetyltransferase activity"/>
    <property type="evidence" value="ECO:0007669"/>
    <property type="project" value="InterPro"/>
</dbReference>
<evidence type="ECO:0000313" key="2">
    <source>
        <dbReference type="EMBL" id="SIR42773.1"/>
    </source>
</evidence>
<feature type="domain" description="N-acetyltransferase" evidence="1">
    <location>
        <begin position="1"/>
        <end position="144"/>
    </location>
</feature>
<dbReference type="PROSITE" id="PS51186">
    <property type="entry name" value="GNAT"/>
    <property type="match status" value="1"/>
</dbReference>
<dbReference type="InterPro" id="IPR039840">
    <property type="entry name" value="NAA80"/>
</dbReference>
<name>A0A1N7AUU1_9BACT</name>
<evidence type="ECO:0000313" key="3">
    <source>
        <dbReference type="Proteomes" id="UP000185924"/>
    </source>
</evidence>
<dbReference type="AlphaFoldDB" id="A0A1N7AUU1"/>
<keyword evidence="3" id="KW-1185">Reference proteome</keyword>
<accession>A0A1N7AUU1</accession>
<protein>
    <submittedName>
        <fullName evidence="2">Acetyltransferase (GNAT) domain-containing protein</fullName>
    </submittedName>
</protein>
<dbReference type="CDD" id="cd04301">
    <property type="entry name" value="NAT_SF"/>
    <property type="match status" value="1"/>
</dbReference>
<dbReference type="SUPFAM" id="SSF55729">
    <property type="entry name" value="Acyl-CoA N-acyltransferases (Nat)"/>
    <property type="match status" value="1"/>
</dbReference>
<sequence>MEIISLIDRPELMQPAIQYFWKCWGSASNFKFYEDCILYSVQDKSRLPMFYVLLHEERIVGSYALLTNDIISRQDLMPWLACLYVNEEHRGQGIASQLLQHGLAEANRLGYQQLHLSTDLENFYERKGWLYLTDGYNVMGEAIKIYTCKTAQSSSKSS</sequence>
<dbReference type="OrthoDB" id="3216107at2"/>
<evidence type="ECO:0000259" key="1">
    <source>
        <dbReference type="PROSITE" id="PS51186"/>
    </source>
</evidence>
<dbReference type="RefSeq" id="WP_076423100.1">
    <property type="nucleotide sequence ID" value="NZ_FTNM01000006.1"/>
</dbReference>
<proteinExistence type="predicted"/>